<sequence length="115" mass="12579">MHARIADFHGRALPVSIDLTDSRSFTLEAVRQMIASANDNTHNQLRVSRDGKAWLSSAAVGGVDIDGLLFRLETWAAGSGCVGPVAASDAVWVTQIYNALRDNWADPRMDYVDVY</sequence>
<dbReference type="AlphaFoldDB" id="A0A1G8DD69"/>
<reference evidence="2" key="1">
    <citation type="submission" date="2016-10" db="EMBL/GenBank/DDBJ databases">
        <authorList>
            <person name="Varghese N."/>
            <person name="Submissions S."/>
        </authorList>
    </citation>
    <scope>NUCLEOTIDE SEQUENCE [LARGE SCALE GENOMIC DNA]</scope>
    <source>
        <strain evidence="2">ATCC 700689</strain>
    </source>
</reference>
<organism evidence="1 2">
    <name type="scientific">Pseudomonas abietaniphila</name>
    <dbReference type="NCBI Taxonomy" id="89065"/>
    <lineage>
        <taxon>Bacteria</taxon>
        <taxon>Pseudomonadati</taxon>
        <taxon>Pseudomonadota</taxon>
        <taxon>Gammaproteobacteria</taxon>
        <taxon>Pseudomonadales</taxon>
        <taxon>Pseudomonadaceae</taxon>
        <taxon>Pseudomonas</taxon>
    </lineage>
</organism>
<proteinExistence type="predicted"/>
<evidence type="ECO:0000313" key="2">
    <source>
        <dbReference type="Proteomes" id="UP000182894"/>
    </source>
</evidence>
<evidence type="ECO:0000313" key="1">
    <source>
        <dbReference type="EMBL" id="SDH55672.1"/>
    </source>
</evidence>
<dbReference type="EMBL" id="FNCO01000007">
    <property type="protein sequence ID" value="SDH55672.1"/>
    <property type="molecule type" value="Genomic_DNA"/>
</dbReference>
<name>A0A1G8DD69_9PSED</name>
<dbReference type="STRING" id="89065.SAMN05216605_10717"/>
<keyword evidence="2" id="KW-1185">Reference proteome</keyword>
<accession>A0A1G8DD69</accession>
<protein>
    <submittedName>
        <fullName evidence="1">Uncharacterized protein</fullName>
    </submittedName>
</protein>
<gene>
    <name evidence="1" type="ORF">SAMN05216605_10717</name>
</gene>
<dbReference type="Proteomes" id="UP000182894">
    <property type="component" value="Unassembled WGS sequence"/>
</dbReference>